<dbReference type="PANTHER" id="PTHR48209">
    <property type="entry name" value="AGL056WP"/>
    <property type="match status" value="1"/>
</dbReference>
<name>A0A0D2CDV8_9EURO</name>
<feature type="compositionally biased region" description="Low complexity" evidence="1">
    <location>
        <begin position="130"/>
        <end position="142"/>
    </location>
</feature>
<dbReference type="Pfam" id="PF04795">
    <property type="entry name" value="PAPA-1"/>
    <property type="match status" value="1"/>
</dbReference>
<evidence type="ECO:0000256" key="1">
    <source>
        <dbReference type="SAM" id="MobiDB-lite"/>
    </source>
</evidence>
<evidence type="ECO:0000313" key="4">
    <source>
        <dbReference type="Proteomes" id="UP000054266"/>
    </source>
</evidence>
<accession>A0A0D2CDV8</accession>
<dbReference type="STRING" id="5601.A0A0D2CDV8"/>
<feature type="region of interest" description="Disordered" evidence="1">
    <location>
        <begin position="369"/>
        <end position="388"/>
    </location>
</feature>
<feature type="compositionally biased region" description="Acidic residues" evidence="1">
    <location>
        <begin position="184"/>
        <end position="203"/>
    </location>
</feature>
<feature type="compositionally biased region" description="Acidic residues" evidence="1">
    <location>
        <begin position="254"/>
        <end position="322"/>
    </location>
</feature>
<organism evidence="3 4">
    <name type="scientific">Phialophora macrospora</name>
    <dbReference type="NCBI Taxonomy" id="1851006"/>
    <lineage>
        <taxon>Eukaryota</taxon>
        <taxon>Fungi</taxon>
        <taxon>Dikarya</taxon>
        <taxon>Ascomycota</taxon>
        <taxon>Pezizomycotina</taxon>
        <taxon>Eurotiomycetes</taxon>
        <taxon>Chaetothyriomycetidae</taxon>
        <taxon>Chaetothyriales</taxon>
        <taxon>Herpotrichiellaceae</taxon>
        <taxon>Phialophora</taxon>
    </lineage>
</organism>
<reference evidence="3 4" key="1">
    <citation type="submission" date="2015-01" db="EMBL/GenBank/DDBJ databases">
        <title>The Genome Sequence of Capronia semiimmersa CBS27337.</title>
        <authorList>
            <consortium name="The Broad Institute Genomics Platform"/>
            <person name="Cuomo C."/>
            <person name="de Hoog S."/>
            <person name="Gorbushina A."/>
            <person name="Stielow B."/>
            <person name="Teixiera M."/>
            <person name="Abouelleil A."/>
            <person name="Chapman S.B."/>
            <person name="Priest M."/>
            <person name="Young S.K."/>
            <person name="Wortman J."/>
            <person name="Nusbaum C."/>
            <person name="Birren B."/>
        </authorList>
    </citation>
    <scope>NUCLEOTIDE SEQUENCE [LARGE SCALE GENOMIC DNA]</scope>
    <source>
        <strain evidence="3 4">CBS 27337</strain>
    </source>
</reference>
<feature type="compositionally biased region" description="Low complexity" evidence="1">
    <location>
        <begin position="47"/>
        <end position="67"/>
    </location>
</feature>
<dbReference type="PANTHER" id="PTHR48209:SF2">
    <property type="entry name" value="FI24008P1"/>
    <property type="match status" value="1"/>
</dbReference>
<dbReference type="SMART" id="SM01406">
    <property type="entry name" value="PAPA-1"/>
    <property type="match status" value="1"/>
</dbReference>
<feature type="compositionally biased region" description="Polar residues" evidence="1">
    <location>
        <begin position="68"/>
        <end position="81"/>
    </location>
</feature>
<dbReference type="InterPro" id="IPR006880">
    <property type="entry name" value="INO80B_C"/>
</dbReference>
<sequence>MTDRNRRVRRQISDATDDPSEDSDQASGEDYNPRRFDSMRRAGKYESSAASTPASSRPRRSGASAVPNNVSSATFQRGSGTSEDRRQSLKLTVKAPPSKLREVMRANEVDSLHDTLGGGMVLDAPRSSRRSTLAARTSTRAPPKSKYAEYGESDIDDEDEDEVEEDDDDDDDEDEQDAMRNDFEELGAEPEGDTDDEDVEMEDAPPPPPSKRNTAAKPPKITLKPPATVDSKQSAKRKLIVTPAKVGPVKSVEDQEMDEDTDDDEANESSDLSDEDDEEQTNLNDDAEGEEEEVVLDQDAPGEDEELGADLDDENDLDDSSDETPASGSATPDLSRMTKRQRGRPEDQGTLMALDMAPQQRKFFTDAEKAMKKDEHARKRKELTKRKVQEEKTAALNRLLKPQVSKTRGAAPKPETLAAAAAAAAVGSPYEEEDVYLRANPIYTRYISTKDGVKLGVPEEWLGKKVGRCFGPPLSPSNGSFVHEIE</sequence>
<dbReference type="HOGENOM" id="CLU_036529_1_0_1"/>
<feature type="compositionally biased region" description="Basic residues" evidence="1">
    <location>
        <begin position="1"/>
        <end position="10"/>
    </location>
</feature>
<dbReference type="GO" id="GO:0031011">
    <property type="term" value="C:Ino80 complex"/>
    <property type="evidence" value="ECO:0007669"/>
    <property type="project" value="InterPro"/>
</dbReference>
<dbReference type="Proteomes" id="UP000054266">
    <property type="component" value="Unassembled WGS sequence"/>
</dbReference>
<feature type="compositionally biased region" description="Basic and acidic residues" evidence="1">
    <location>
        <begin position="31"/>
        <end position="44"/>
    </location>
</feature>
<evidence type="ECO:0000259" key="2">
    <source>
        <dbReference type="SMART" id="SM01406"/>
    </source>
</evidence>
<feature type="compositionally biased region" description="Basic and acidic residues" evidence="1">
    <location>
        <begin position="99"/>
        <end position="113"/>
    </location>
</feature>
<feature type="domain" description="INO80 complex subunit B-like conserved region" evidence="2">
    <location>
        <begin position="368"/>
        <end position="461"/>
    </location>
</feature>
<feature type="compositionally biased region" description="Acidic residues" evidence="1">
    <location>
        <begin position="151"/>
        <end position="176"/>
    </location>
</feature>
<protein>
    <recommendedName>
        <fullName evidence="2">INO80 complex subunit B-like conserved region domain-containing protein</fullName>
    </recommendedName>
</protein>
<proteinExistence type="predicted"/>
<dbReference type="EMBL" id="KN846962">
    <property type="protein sequence ID" value="KIW63286.1"/>
    <property type="molecule type" value="Genomic_DNA"/>
</dbReference>
<feature type="compositionally biased region" description="Acidic residues" evidence="1">
    <location>
        <begin position="15"/>
        <end position="24"/>
    </location>
</feature>
<gene>
    <name evidence="3" type="ORF">PV04_10145</name>
</gene>
<dbReference type="AlphaFoldDB" id="A0A0D2CDV8"/>
<feature type="region of interest" description="Disordered" evidence="1">
    <location>
        <begin position="1"/>
        <end position="359"/>
    </location>
</feature>
<keyword evidence="4" id="KW-1185">Reference proteome</keyword>
<evidence type="ECO:0000313" key="3">
    <source>
        <dbReference type="EMBL" id="KIW63286.1"/>
    </source>
</evidence>